<organism evidence="3 4">
    <name type="scientific">Rhodocytophaga rosea</name>
    <dbReference type="NCBI Taxonomy" id="2704465"/>
    <lineage>
        <taxon>Bacteria</taxon>
        <taxon>Pseudomonadati</taxon>
        <taxon>Bacteroidota</taxon>
        <taxon>Cytophagia</taxon>
        <taxon>Cytophagales</taxon>
        <taxon>Rhodocytophagaceae</taxon>
        <taxon>Rhodocytophaga</taxon>
    </lineage>
</organism>
<proteinExistence type="predicted"/>
<feature type="chain" id="PRO_5025329151" evidence="1">
    <location>
        <begin position="24"/>
        <end position="250"/>
    </location>
</feature>
<evidence type="ECO:0000256" key="1">
    <source>
        <dbReference type="SAM" id="SignalP"/>
    </source>
</evidence>
<dbReference type="InterPro" id="IPR021255">
    <property type="entry name" value="DUF2807"/>
</dbReference>
<accession>A0A6C0GSW7</accession>
<name>A0A6C0GSW7_9BACT</name>
<dbReference type="Pfam" id="PF10988">
    <property type="entry name" value="DUF2807"/>
    <property type="match status" value="1"/>
</dbReference>
<feature type="domain" description="Putative auto-transporter adhesin head GIN" evidence="2">
    <location>
        <begin position="32"/>
        <end position="232"/>
    </location>
</feature>
<dbReference type="EMBL" id="CP048222">
    <property type="protein sequence ID" value="QHT70643.1"/>
    <property type="molecule type" value="Genomic_DNA"/>
</dbReference>
<sequence length="250" mass="28019">MKKIIPSLLVILFAVGCLSMSKAQTLTKSLPAFEKVIVSPLINLVLEQGEQESIRLEYEGVAEDKINYNVEGKTLKLYLDGAKLRVKNQRYDKDGWTYNKADYENVHITAYVTYRKLEVLQVRGEETTICKSALIQPAFKLKVFGESKVTLIALETNRLKVSLYGQNQIKIQSGSSDHQRYWVYGENKIDSEKLVGKKTTTTSFGESTLYVHASQQLLVTALGESDIVHRGGAQVSRKIVLGSNTIRGIE</sequence>
<evidence type="ECO:0000313" key="4">
    <source>
        <dbReference type="Proteomes" id="UP000480178"/>
    </source>
</evidence>
<keyword evidence="1" id="KW-0732">Signal</keyword>
<feature type="signal peptide" evidence="1">
    <location>
        <begin position="1"/>
        <end position="23"/>
    </location>
</feature>
<evidence type="ECO:0000259" key="2">
    <source>
        <dbReference type="Pfam" id="PF10988"/>
    </source>
</evidence>
<protein>
    <submittedName>
        <fullName evidence="3">DUF2807 domain-containing protein</fullName>
    </submittedName>
</protein>
<keyword evidence="4" id="KW-1185">Reference proteome</keyword>
<gene>
    <name evidence="3" type="ORF">GXP67_30315</name>
</gene>
<dbReference type="PROSITE" id="PS51257">
    <property type="entry name" value="PROKAR_LIPOPROTEIN"/>
    <property type="match status" value="1"/>
</dbReference>
<dbReference type="Gene3D" id="2.160.20.120">
    <property type="match status" value="1"/>
</dbReference>
<dbReference type="Proteomes" id="UP000480178">
    <property type="component" value="Chromosome"/>
</dbReference>
<dbReference type="RefSeq" id="WP_162446618.1">
    <property type="nucleotide sequence ID" value="NZ_CP048222.1"/>
</dbReference>
<dbReference type="AlphaFoldDB" id="A0A6C0GSW7"/>
<dbReference type="KEGG" id="rhoz:GXP67_30315"/>
<evidence type="ECO:0000313" key="3">
    <source>
        <dbReference type="EMBL" id="QHT70643.1"/>
    </source>
</evidence>
<reference evidence="3 4" key="1">
    <citation type="submission" date="2020-01" db="EMBL/GenBank/DDBJ databases">
        <authorList>
            <person name="Kim M.K."/>
        </authorList>
    </citation>
    <scope>NUCLEOTIDE SEQUENCE [LARGE SCALE GENOMIC DNA]</scope>
    <source>
        <strain evidence="3 4">172606-1</strain>
    </source>
</reference>